<evidence type="ECO:0000313" key="6">
    <source>
        <dbReference type="Proteomes" id="UP000070414"/>
    </source>
</evidence>
<keyword evidence="4" id="KW-0804">Transcription</keyword>
<dbReference type="InterPro" id="IPR012295">
    <property type="entry name" value="TBP_dom_sf"/>
</dbReference>
<comment type="similarity">
    <text evidence="1">Belongs to the TBP family.</text>
</comment>
<dbReference type="SUPFAM" id="SSF55945">
    <property type="entry name" value="TATA-box binding protein-like"/>
    <property type="match status" value="1"/>
</dbReference>
<dbReference type="InterPro" id="IPR000814">
    <property type="entry name" value="TBP"/>
</dbReference>
<dbReference type="Gene3D" id="3.30.310.10">
    <property type="entry name" value="TATA-Binding Protein"/>
    <property type="match status" value="1"/>
</dbReference>
<evidence type="ECO:0000256" key="1">
    <source>
        <dbReference type="ARBA" id="ARBA00005560"/>
    </source>
</evidence>
<evidence type="ECO:0000256" key="3">
    <source>
        <dbReference type="ARBA" id="ARBA00023125"/>
    </source>
</evidence>
<accession>A0A133UT94</accession>
<keyword evidence="3" id="KW-0238">DNA-binding</keyword>
<evidence type="ECO:0000313" key="5">
    <source>
        <dbReference type="EMBL" id="KXA97428.1"/>
    </source>
</evidence>
<comment type="caution">
    <text evidence="5">The sequence shown here is derived from an EMBL/GenBank/DDBJ whole genome shotgun (WGS) entry which is preliminary data.</text>
</comment>
<keyword evidence="2" id="KW-0677">Repeat</keyword>
<dbReference type="EMBL" id="LHXS01000013">
    <property type="protein sequence ID" value="KXA97428.1"/>
    <property type="molecule type" value="Genomic_DNA"/>
</dbReference>
<proteinExistence type="inferred from homology"/>
<evidence type="ECO:0000256" key="2">
    <source>
        <dbReference type="ARBA" id="ARBA00022737"/>
    </source>
</evidence>
<gene>
    <name evidence="5" type="ORF">AKJ38_01220</name>
</gene>
<keyword evidence="6" id="KW-1185">Reference proteome</keyword>
<dbReference type="GO" id="GO:0006352">
    <property type="term" value="P:DNA-templated transcription initiation"/>
    <property type="evidence" value="ECO:0007669"/>
    <property type="project" value="InterPro"/>
</dbReference>
<dbReference type="Pfam" id="PF00352">
    <property type="entry name" value="TBP"/>
    <property type="match status" value="1"/>
</dbReference>
<organism evidence="5 6">
    <name type="scientific">candidate division MSBL1 archaeon SCGC-AAA259I14</name>
    <dbReference type="NCBI Taxonomy" id="1698268"/>
    <lineage>
        <taxon>Archaea</taxon>
        <taxon>Methanobacteriati</taxon>
        <taxon>Methanobacteriota</taxon>
        <taxon>candidate division MSBL1</taxon>
    </lineage>
</organism>
<reference evidence="5 6" key="1">
    <citation type="journal article" date="2016" name="Sci. Rep.">
        <title>Metabolic traits of an uncultured archaeal lineage -MSBL1- from brine pools of the Red Sea.</title>
        <authorList>
            <person name="Mwirichia R."/>
            <person name="Alam I."/>
            <person name="Rashid M."/>
            <person name="Vinu M."/>
            <person name="Ba-Alawi W."/>
            <person name="Anthony Kamau A."/>
            <person name="Kamanda Ngugi D."/>
            <person name="Goker M."/>
            <person name="Klenk H.P."/>
            <person name="Bajic V."/>
            <person name="Stingl U."/>
        </authorList>
    </citation>
    <scope>NUCLEOTIDE SEQUENCE [LARGE SCALE GENOMIC DNA]</scope>
    <source>
        <strain evidence="5">SCGC-AAA259I14</strain>
    </source>
</reference>
<dbReference type="AlphaFoldDB" id="A0A133UT94"/>
<name>A0A133UT94_9EURY</name>
<dbReference type="GO" id="GO:0003677">
    <property type="term" value="F:DNA binding"/>
    <property type="evidence" value="ECO:0007669"/>
    <property type="project" value="UniProtKB-KW"/>
</dbReference>
<sequence>MLFVFLSDHQQIVSERRVAAMKYEIQNVVVSVVYDTELDLERLADFLGETRYDPNIFSGVQGCPFSR</sequence>
<dbReference type="Proteomes" id="UP000070414">
    <property type="component" value="Unassembled WGS sequence"/>
</dbReference>
<evidence type="ECO:0000256" key="4">
    <source>
        <dbReference type="ARBA" id="ARBA00023163"/>
    </source>
</evidence>
<protein>
    <submittedName>
        <fullName evidence="5">Uncharacterized protein</fullName>
    </submittedName>
</protein>